<dbReference type="PANTHER" id="PTHR34039:SF1">
    <property type="entry name" value="UPF0102 PROTEIN YRAN"/>
    <property type="match status" value="1"/>
</dbReference>
<keyword evidence="4" id="KW-1185">Reference proteome</keyword>
<proteinExistence type="inferred from homology"/>
<evidence type="ECO:0000256" key="2">
    <source>
        <dbReference type="HAMAP-Rule" id="MF_00048"/>
    </source>
</evidence>
<dbReference type="KEGG" id="bsed:DN745_13825"/>
<dbReference type="EMBL" id="CP030032">
    <property type="protein sequence ID" value="AWV90350.1"/>
    <property type="molecule type" value="Genomic_DNA"/>
</dbReference>
<dbReference type="InterPro" id="IPR011335">
    <property type="entry name" value="Restrct_endonuc-II-like"/>
</dbReference>
<sequence>MACPAIAGSPDHSRLGLAALSRSGEAVFASYFRNPATFVADLSKTIGCGVAPLLAAAFFDNLRAGGEMGHEEGKRVVAAGGDEEVAPDLRREVGFRGEDIAADFMVEQGWDVVARNYQLNIGEIDLVVRRSEEVYGRREDTLAIVEVKTKRDRRGPPPEASVTHAKRKRLVRLACVFMERQKIRRVNIRFDVIAVDLSTEEPTITHFPGAFDADAEIR</sequence>
<dbReference type="InterPro" id="IPR011856">
    <property type="entry name" value="tRNA_endonuc-like_dom_sf"/>
</dbReference>
<dbReference type="AlphaFoldDB" id="A0A2Z4FNB5"/>
<dbReference type="Pfam" id="PF02021">
    <property type="entry name" value="UPF0102"/>
    <property type="match status" value="1"/>
</dbReference>
<dbReference type="OrthoDB" id="9794876at2"/>
<gene>
    <name evidence="3" type="ORF">DN745_13825</name>
</gene>
<dbReference type="HAMAP" id="MF_00048">
    <property type="entry name" value="UPF0102"/>
    <property type="match status" value="1"/>
</dbReference>
<dbReference type="Proteomes" id="UP000249799">
    <property type="component" value="Chromosome"/>
</dbReference>
<name>A0A2Z4FNB5_9DELT</name>
<dbReference type="GO" id="GO:0003676">
    <property type="term" value="F:nucleic acid binding"/>
    <property type="evidence" value="ECO:0007669"/>
    <property type="project" value="InterPro"/>
</dbReference>
<accession>A0A2Z4FNB5</accession>
<organism evidence="3 4">
    <name type="scientific">Bradymonas sediminis</name>
    <dbReference type="NCBI Taxonomy" id="1548548"/>
    <lineage>
        <taxon>Bacteria</taxon>
        <taxon>Deltaproteobacteria</taxon>
        <taxon>Bradymonadales</taxon>
        <taxon>Bradymonadaceae</taxon>
        <taxon>Bradymonas</taxon>
    </lineage>
</organism>
<evidence type="ECO:0000256" key="1">
    <source>
        <dbReference type="ARBA" id="ARBA00006738"/>
    </source>
</evidence>
<reference evidence="3 4" key="1">
    <citation type="submission" date="2018-06" db="EMBL/GenBank/DDBJ databases">
        <title>Lujinxingia sediminis gen. nov. sp. nov., a new facultative anaerobic member of the class Deltaproteobacteria, and proposal of Lujinxingaceae fam. nov.</title>
        <authorList>
            <person name="Guo L.-Y."/>
            <person name="Li C.-M."/>
            <person name="Wang S."/>
            <person name="Du Z.-J."/>
        </authorList>
    </citation>
    <scope>NUCLEOTIDE SEQUENCE [LARGE SCALE GENOMIC DNA]</scope>
    <source>
        <strain evidence="3 4">FA350</strain>
    </source>
</reference>
<comment type="similarity">
    <text evidence="1 2">Belongs to the UPF0102 family.</text>
</comment>
<dbReference type="PANTHER" id="PTHR34039">
    <property type="entry name" value="UPF0102 PROTEIN YRAN"/>
    <property type="match status" value="1"/>
</dbReference>
<evidence type="ECO:0000313" key="4">
    <source>
        <dbReference type="Proteomes" id="UP000249799"/>
    </source>
</evidence>
<dbReference type="SUPFAM" id="SSF52980">
    <property type="entry name" value="Restriction endonuclease-like"/>
    <property type="match status" value="1"/>
</dbReference>
<dbReference type="InterPro" id="IPR003509">
    <property type="entry name" value="UPF0102_YraN-like"/>
</dbReference>
<dbReference type="Gene3D" id="3.40.1350.10">
    <property type="match status" value="1"/>
</dbReference>
<evidence type="ECO:0000313" key="3">
    <source>
        <dbReference type="EMBL" id="AWV90350.1"/>
    </source>
</evidence>
<protein>
    <recommendedName>
        <fullName evidence="2">UPF0102 protein DN745_13825</fullName>
    </recommendedName>
</protein>